<feature type="region of interest" description="Disordered" evidence="1">
    <location>
        <begin position="166"/>
        <end position="187"/>
    </location>
</feature>
<evidence type="ECO:0000313" key="4">
    <source>
        <dbReference type="Proteomes" id="UP001315278"/>
    </source>
</evidence>
<comment type="caution">
    <text evidence="3">The sequence shown here is derived from an EMBL/GenBank/DDBJ whole genome shotgun (WGS) entry which is preliminary data.</text>
</comment>
<keyword evidence="2" id="KW-0812">Transmembrane</keyword>
<evidence type="ECO:0000313" key="3">
    <source>
        <dbReference type="EMBL" id="MBR0797132.1"/>
    </source>
</evidence>
<keyword evidence="2" id="KW-0472">Membrane</keyword>
<feature type="transmembrane region" description="Helical" evidence="2">
    <location>
        <begin position="133"/>
        <end position="154"/>
    </location>
</feature>
<name>A0ABS5FK16_9BRAD</name>
<reference evidence="4" key="1">
    <citation type="journal article" date="2021" name="ISME J.">
        <title>Evolutionary origin and ecological implication of a unique nif island in free-living Bradyrhizobium lineages.</title>
        <authorList>
            <person name="Tao J."/>
        </authorList>
    </citation>
    <scope>NUCLEOTIDE SEQUENCE [LARGE SCALE GENOMIC DNA]</scope>
    <source>
        <strain evidence="4">SZCCT0434</strain>
    </source>
</reference>
<proteinExistence type="predicted"/>
<evidence type="ECO:0000256" key="2">
    <source>
        <dbReference type="SAM" id="Phobius"/>
    </source>
</evidence>
<dbReference type="EMBL" id="JAFCJH010000016">
    <property type="protein sequence ID" value="MBR0797132.1"/>
    <property type="molecule type" value="Genomic_DNA"/>
</dbReference>
<evidence type="ECO:0000256" key="1">
    <source>
        <dbReference type="SAM" id="MobiDB-lite"/>
    </source>
</evidence>
<accession>A0ABS5FK16</accession>
<keyword evidence="4" id="KW-1185">Reference proteome</keyword>
<gene>
    <name evidence="3" type="ORF">JQ615_17205</name>
</gene>
<keyword evidence="2" id="KW-1133">Transmembrane helix</keyword>
<protein>
    <submittedName>
        <fullName evidence="3">Uncharacterized protein</fullName>
    </submittedName>
</protein>
<sequence length="368" mass="40261">MNSRELRQQDSEGASQTSDEVQFALVIARMIETVKADPEVMRQAVYDLARHKLQEQLVGSSPADIQTAERALESAIHGVEEFSRQDLHLPAPPPVPQLGSASPPRKIGSVPSGSRSELWRAVEMARRAPLWPVVTRTGLVLLIVGLIGGAWIAVQQREPLALPQAAQGKMAPPPLQKAVTSPPAPVDKKPPMPPAFPLPTDYGVYALSDNALTEMQLLPGRPPDARVAISAAFRLPGKAELPNGHPEFVVFRRDAATNIPERVEVRVIARIARDFSAESAGKRPDDGDAWVIRNLSYPYRASPVPDNPEMYRLHSEDPTVQLPAGRYALILKNQAYYFSVGGEITDPRQCIERVVATNGTFYSACKKP</sequence>
<organism evidence="3 4">
    <name type="scientific">Bradyrhizobium jicamae</name>
    <dbReference type="NCBI Taxonomy" id="280332"/>
    <lineage>
        <taxon>Bacteria</taxon>
        <taxon>Pseudomonadati</taxon>
        <taxon>Pseudomonadota</taxon>
        <taxon>Alphaproteobacteria</taxon>
        <taxon>Hyphomicrobiales</taxon>
        <taxon>Nitrobacteraceae</taxon>
        <taxon>Bradyrhizobium</taxon>
    </lineage>
</organism>
<dbReference type="Proteomes" id="UP001315278">
    <property type="component" value="Unassembled WGS sequence"/>
</dbReference>